<sequence>MLFTFWPILSSHFAEWFVAKEKSEVFLIWRCHDQSQVYGVLPVNFCRFKACGLAALLGVAAISGCGGSSEPEATSTDELTQFLNENPELKEPKPEVSPSDPTKP</sequence>
<accession>Q7UG02</accession>
<name>Q7UG02_RHOBA</name>
<dbReference type="EnsemblBacteria" id="CAD78527">
    <property type="protein sequence ID" value="CAD78527"/>
    <property type="gene ID" value="RB8226"/>
</dbReference>
<dbReference type="Proteomes" id="UP000001025">
    <property type="component" value="Chromosome"/>
</dbReference>
<evidence type="ECO:0000313" key="3">
    <source>
        <dbReference type="Proteomes" id="UP000001025"/>
    </source>
</evidence>
<proteinExistence type="predicted"/>
<dbReference type="HOGENOM" id="CLU_2247985_0_0_0"/>
<reference evidence="2 3" key="1">
    <citation type="journal article" date="2003" name="Proc. Natl. Acad. Sci. U.S.A.">
        <title>Complete genome sequence of the marine planctomycete Pirellula sp. strain 1.</title>
        <authorList>
            <person name="Gloeckner F.O."/>
            <person name="Kube M."/>
            <person name="Bauer M."/>
            <person name="Teeling H."/>
            <person name="Lombardot T."/>
            <person name="Ludwig W."/>
            <person name="Gade D."/>
            <person name="Beck A."/>
            <person name="Borzym K."/>
            <person name="Heitmann K."/>
            <person name="Rabus R."/>
            <person name="Schlesner H."/>
            <person name="Amann R."/>
            <person name="Reinhardt R."/>
        </authorList>
    </citation>
    <scope>NUCLEOTIDE SEQUENCE [LARGE SCALE GENOMIC DNA]</scope>
    <source>
        <strain evidence="3">DSM 10527 / NCIMB 13988 / SH1</strain>
    </source>
</reference>
<keyword evidence="3" id="KW-1185">Reference proteome</keyword>
<organism evidence="2 3">
    <name type="scientific">Rhodopirellula baltica (strain DSM 10527 / NCIMB 13988 / SH1)</name>
    <dbReference type="NCBI Taxonomy" id="243090"/>
    <lineage>
        <taxon>Bacteria</taxon>
        <taxon>Pseudomonadati</taxon>
        <taxon>Planctomycetota</taxon>
        <taxon>Planctomycetia</taxon>
        <taxon>Pirellulales</taxon>
        <taxon>Pirellulaceae</taxon>
        <taxon>Rhodopirellula</taxon>
    </lineage>
</organism>
<dbReference type="InParanoid" id="Q7UG02"/>
<feature type="compositionally biased region" description="Polar residues" evidence="1">
    <location>
        <begin position="71"/>
        <end position="82"/>
    </location>
</feature>
<evidence type="ECO:0000313" key="2">
    <source>
        <dbReference type="EMBL" id="CAD78527.1"/>
    </source>
</evidence>
<dbReference type="PATRIC" id="fig|243090.15.peg.3964"/>
<dbReference type="KEGG" id="rba:RB8226"/>
<dbReference type="EMBL" id="BX294147">
    <property type="protein sequence ID" value="CAD78527.1"/>
    <property type="molecule type" value="Genomic_DNA"/>
</dbReference>
<feature type="region of interest" description="Disordered" evidence="1">
    <location>
        <begin position="66"/>
        <end position="104"/>
    </location>
</feature>
<dbReference type="STRING" id="243090.RB8226"/>
<gene>
    <name evidence="2" type="ordered locus">RB8226</name>
</gene>
<dbReference type="AlphaFoldDB" id="Q7UG02"/>
<protein>
    <submittedName>
        <fullName evidence="2">Uncharacterized protein</fullName>
    </submittedName>
</protein>
<evidence type="ECO:0000256" key="1">
    <source>
        <dbReference type="SAM" id="MobiDB-lite"/>
    </source>
</evidence>